<dbReference type="HAMAP" id="MF_00299">
    <property type="entry name" value="KptA"/>
    <property type="match status" value="1"/>
</dbReference>
<dbReference type="SUPFAM" id="SSF56399">
    <property type="entry name" value="ADP-ribosylation"/>
    <property type="match status" value="1"/>
</dbReference>
<dbReference type="GO" id="GO:0003950">
    <property type="term" value="F:NAD+ poly-ADP-ribosyltransferase activity"/>
    <property type="evidence" value="ECO:0007669"/>
    <property type="project" value="InterPro"/>
</dbReference>
<accession>A0A9D1HHH6</accession>
<name>A0A9D1HHH6_9FIRM</name>
<dbReference type="EC" id="2.7.1.-" evidence="5"/>
<dbReference type="Gene3D" id="1.10.10.970">
    <property type="entry name" value="RNA 2'-phosphotransferase, Tpt1/KptA family, N-terminal domain"/>
    <property type="match status" value="1"/>
</dbReference>
<reference evidence="6" key="1">
    <citation type="submission" date="2020-10" db="EMBL/GenBank/DDBJ databases">
        <authorList>
            <person name="Gilroy R."/>
        </authorList>
    </citation>
    <scope>NUCLEOTIDE SEQUENCE</scope>
    <source>
        <strain evidence="6">CHK187-14744</strain>
    </source>
</reference>
<evidence type="ECO:0000256" key="2">
    <source>
        <dbReference type="ARBA" id="ARBA00022679"/>
    </source>
</evidence>
<keyword evidence="2 5" id="KW-0808">Transferase</keyword>
<dbReference type="Gene3D" id="3.20.170.30">
    <property type="match status" value="1"/>
</dbReference>
<comment type="function">
    <text evidence="4 5">Removes the 2'-phosphate from RNA via an intermediate in which the phosphate is ADP-ribosylated by NAD followed by a presumed transesterification to release the RNA and generate ADP-ribose 1''-2''-cyclic phosphate (APPR&gt;P). May function as an ADP-ribosylase.</text>
</comment>
<dbReference type="PANTHER" id="PTHR12684">
    <property type="entry name" value="PUTATIVE PHOSPHOTRANSFERASE"/>
    <property type="match status" value="1"/>
</dbReference>
<keyword evidence="3 5" id="KW-0520">NAD</keyword>
<evidence type="ECO:0000256" key="5">
    <source>
        <dbReference type="HAMAP-Rule" id="MF_00299"/>
    </source>
</evidence>
<dbReference type="EMBL" id="DVLT01000056">
    <property type="protein sequence ID" value="HIU03451.1"/>
    <property type="molecule type" value="Genomic_DNA"/>
</dbReference>
<reference evidence="6" key="2">
    <citation type="journal article" date="2021" name="PeerJ">
        <title>Extensive microbial diversity within the chicken gut microbiome revealed by metagenomics and culture.</title>
        <authorList>
            <person name="Gilroy R."/>
            <person name="Ravi A."/>
            <person name="Getino M."/>
            <person name="Pursley I."/>
            <person name="Horton D.L."/>
            <person name="Alikhan N.F."/>
            <person name="Baker D."/>
            <person name="Gharbi K."/>
            <person name="Hall N."/>
            <person name="Watson M."/>
            <person name="Adriaenssens E.M."/>
            <person name="Foster-Nyarko E."/>
            <person name="Jarju S."/>
            <person name="Secka A."/>
            <person name="Antonio M."/>
            <person name="Oren A."/>
            <person name="Chaudhuri R.R."/>
            <person name="La Ragione R."/>
            <person name="Hildebrand F."/>
            <person name="Pallen M.J."/>
        </authorList>
    </citation>
    <scope>NUCLEOTIDE SEQUENCE</scope>
    <source>
        <strain evidence="6">CHK187-14744</strain>
    </source>
</reference>
<organism evidence="6 7">
    <name type="scientific">Candidatus Onthocola gallistercoris</name>
    <dbReference type="NCBI Taxonomy" id="2840876"/>
    <lineage>
        <taxon>Bacteria</taxon>
        <taxon>Bacillati</taxon>
        <taxon>Bacillota</taxon>
        <taxon>Bacilli</taxon>
        <taxon>Candidatus Onthocola</taxon>
    </lineage>
</organism>
<comment type="caution">
    <text evidence="6">The sequence shown here is derived from an EMBL/GenBank/DDBJ whole genome shotgun (WGS) entry which is preliminary data.</text>
</comment>
<protein>
    <recommendedName>
        <fullName evidence="5">Probable RNA 2'-phosphotransferase</fullName>
        <ecNumber evidence="5">2.7.1.-</ecNumber>
    </recommendedName>
</protein>
<evidence type="ECO:0000313" key="6">
    <source>
        <dbReference type="EMBL" id="HIU03451.1"/>
    </source>
</evidence>
<evidence type="ECO:0000256" key="3">
    <source>
        <dbReference type="ARBA" id="ARBA00023027"/>
    </source>
</evidence>
<evidence type="ECO:0000256" key="4">
    <source>
        <dbReference type="ARBA" id="ARBA00025212"/>
    </source>
</evidence>
<dbReference type="InterPro" id="IPR022928">
    <property type="entry name" value="RNA_2'-PTrans_KptA"/>
</dbReference>
<evidence type="ECO:0000313" key="7">
    <source>
        <dbReference type="Proteomes" id="UP000824164"/>
    </source>
</evidence>
<sequence>MTKTKLSRRISYMLRHDPDSIDENGWADVSYIVGRMREMLRSFDEKLLEEIVAEDEKGRYSYNEDKTKIRANQGHSVPLAADAVGMEKTDPPEFLYHGTAGGFMESILQEGLKPQNRNFVHLSGNMETAKKVGARHRKHGNTVVLLIESGRMAADGYTFWLTVNHVWQVEHVPPEYISVVQWEV</sequence>
<dbReference type="InterPro" id="IPR002745">
    <property type="entry name" value="Ptrans_KptA/Tpt1"/>
</dbReference>
<dbReference type="Proteomes" id="UP000824164">
    <property type="component" value="Unassembled WGS sequence"/>
</dbReference>
<comment type="similarity">
    <text evidence="1 5">Belongs to the KptA/TPT1 family.</text>
</comment>
<dbReference type="InterPro" id="IPR042081">
    <property type="entry name" value="RNA_2'-PTrans_C"/>
</dbReference>
<dbReference type="GO" id="GO:0000215">
    <property type="term" value="F:tRNA 2'-phosphotransferase activity"/>
    <property type="evidence" value="ECO:0007669"/>
    <property type="project" value="TreeGrafter"/>
</dbReference>
<dbReference type="PANTHER" id="PTHR12684:SF2">
    <property type="entry name" value="TRNA 2'-PHOSPHOTRANSFERASE 1"/>
    <property type="match status" value="1"/>
</dbReference>
<dbReference type="AlphaFoldDB" id="A0A9D1HHH6"/>
<dbReference type="Pfam" id="PF01885">
    <property type="entry name" value="PTS_2-RNA"/>
    <property type="match status" value="1"/>
</dbReference>
<dbReference type="GO" id="GO:0006388">
    <property type="term" value="P:tRNA splicing, via endonucleolytic cleavage and ligation"/>
    <property type="evidence" value="ECO:0007669"/>
    <property type="project" value="UniProtKB-UniRule"/>
</dbReference>
<dbReference type="InterPro" id="IPR042080">
    <property type="entry name" value="RNA_2'-PTrans_N"/>
</dbReference>
<gene>
    <name evidence="5" type="primary">kptA</name>
    <name evidence="6" type="ORF">IAB63_09400</name>
</gene>
<evidence type="ECO:0000256" key="1">
    <source>
        <dbReference type="ARBA" id="ARBA00009836"/>
    </source>
</evidence>
<proteinExistence type="inferred from homology"/>